<dbReference type="EMBL" id="CP007806">
    <property type="protein sequence ID" value="AIG26964.1"/>
    <property type="molecule type" value="Genomic_DNA"/>
</dbReference>
<feature type="domain" description="Carrier" evidence="10">
    <location>
        <begin position="3761"/>
        <end position="3836"/>
    </location>
</feature>
<evidence type="ECO:0000256" key="4">
    <source>
        <dbReference type="ARBA" id="ARBA00022553"/>
    </source>
</evidence>
<dbReference type="SUPFAM" id="SSF56801">
    <property type="entry name" value="Acetyl-CoA synthetase-like"/>
    <property type="match status" value="2"/>
</dbReference>
<name>A0A075R537_BRELA</name>
<dbReference type="PROSITE" id="PS50075">
    <property type="entry name" value="CARRIER"/>
    <property type="match status" value="3"/>
</dbReference>
<dbReference type="Pfam" id="PF00550">
    <property type="entry name" value="PP-binding"/>
    <property type="match status" value="3"/>
</dbReference>
<evidence type="ECO:0000256" key="2">
    <source>
        <dbReference type="ARBA" id="ARBA00006432"/>
    </source>
</evidence>
<evidence type="ECO:0000259" key="10">
    <source>
        <dbReference type="PROSITE" id="PS50075"/>
    </source>
</evidence>
<keyword evidence="8" id="KW-0045">Antibiotic biosynthesis</keyword>
<keyword evidence="7" id="KW-0663">Pyridoxal phosphate</keyword>
<dbReference type="Pfam" id="PF13193">
    <property type="entry name" value="AMP-binding_C"/>
    <property type="match status" value="1"/>
</dbReference>
<dbReference type="Pfam" id="PF00109">
    <property type="entry name" value="ketoacyl-synt"/>
    <property type="match status" value="1"/>
</dbReference>
<dbReference type="InterPro" id="IPR009081">
    <property type="entry name" value="PP-bd_ACP"/>
</dbReference>
<dbReference type="GO" id="GO:0016746">
    <property type="term" value="F:acyltransferase activity"/>
    <property type="evidence" value="ECO:0007669"/>
    <property type="project" value="InterPro"/>
</dbReference>
<evidence type="ECO:0000256" key="6">
    <source>
        <dbReference type="ARBA" id="ARBA00022737"/>
    </source>
</evidence>
<dbReference type="GO" id="GO:0005829">
    <property type="term" value="C:cytosol"/>
    <property type="evidence" value="ECO:0007669"/>
    <property type="project" value="TreeGrafter"/>
</dbReference>
<gene>
    <name evidence="12" type="ORF">BRLA_c026450</name>
</gene>
<feature type="domain" description="Carrier" evidence="10">
    <location>
        <begin position="679"/>
        <end position="754"/>
    </location>
</feature>
<dbReference type="STRING" id="1042163.BRLA_c026450"/>
<evidence type="ECO:0000313" key="12">
    <source>
        <dbReference type="EMBL" id="AIG26964.1"/>
    </source>
</evidence>
<dbReference type="Gene3D" id="3.90.1150.10">
    <property type="entry name" value="Aspartate Aminotransferase, domain 1"/>
    <property type="match status" value="1"/>
</dbReference>
<dbReference type="CDD" id="cd19531">
    <property type="entry name" value="LCL_NRPS-like"/>
    <property type="match status" value="3"/>
</dbReference>
<dbReference type="Pfam" id="PF02801">
    <property type="entry name" value="Ketoacyl-synt_C"/>
    <property type="match status" value="1"/>
</dbReference>
<dbReference type="PANTHER" id="PTHR45527">
    <property type="entry name" value="NONRIBOSOMAL PEPTIDE SYNTHETASE"/>
    <property type="match status" value="1"/>
</dbReference>
<protein>
    <submittedName>
        <fullName evidence="12">NRPS/PKS domain-containing protein</fullName>
    </submittedName>
</protein>
<dbReference type="InterPro" id="IPR020806">
    <property type="entry name" value="PKS_PP-bd"/>
</dbReference>
<dbReference type="PANTHER" id="PTHR45527:SF1">
    <property type="entry name" value="FATTY ACID SYNTHASE"/>
    <property type="match status" value="1"/>
</dbReference>
<keyword evidence="4" id="KW-0597">Phosphoprotein</keyword>
<keyword evidence="9" id="KW-0511">Multifunctional enzyme</keyword>
<dbReference type="FunFam" id="1.10.1200.10:FF:000005">
    <property type="entry name" value="Nonribosomal peptide synthetase 1"/>
    <property type="match status" value="1"/>
</dbReference>
<dbReference type="InterPro" id="IPR001242">
    <property type="entry name" value="Condensation_dom"/>
</dbReference>
<keyword evidence="5" id="KW-0808">Transferase</keyword>
<dbReference type="InterPro" id="IPR015422">
    <property type="entry name" value="PyrdxlP-dep_Trfase_small"/>
</dbReference>
<keyword evidence="3" id="KW-0596">Phosphopantetheine</keyword>
<dbReference type="GO" id="GO:0017000">
    <property type="term" value="P:antibiotic biosynthetic process"/>
    <property type="evidence" value="ECO:0007669"/>
    <property type="project" value="UniProtKB-KW"/>
</dbReference>
<dbReference type="eggNOG" id="COG1020">
    <property type="taxonomic scope" value="Bacteria"/>
</dbReference>
<dbReference type="PROSITE" id="PS00600">
    <property type="entry name" value="AA_TRANSFER_CLASS_3"/>
    <property type="match status" value="1"/>
</dbReference>
<dbReference type="Gene3D" id="3.30.559.30">
    <property type="entry name" value="Nonribosomal peptide synthetase, condensation domain"/>
    <property type="match status" value="4"/>
</dbReference>
<dbReference type="InterPro" id="IPR049704">
    <property type="entry name" value="Aminotrans_3_PPA_site"/>
</dbReference>
<dbReference type="Gene3D" id="2.30.38.10">
    <property type="entry name" value="Luciferase, Domain 3"/>
    <property type="match status" value="1"/>
</dbReference>
<dbReference type="InterPro" id="IPR016039">
    <property type="entry name" value="Thiolase-like"/>
</dbReference>
<keyword evidence="6" id="KW-0677">Repeat</keyword>
<evidence type="ECO:0000313" key="13">
    <source>
        <dbReference type="Proteomes" id="UP000005850"/>
    </source>
</evidence>
<dbReference type="FunFam" id="3.40.50.980:FF:000001">
    <property type="entry name" value="Non-ribosomal peptide synthetase"/>
    <property type="match status" value="1"/>
</dbReference>
<sequence>MLNFDSFKLDSLISETESDIKAVDKKSIAIIGMSGQFPKASHLEAFWNNLCNGEDCIGPFPESRQADTKAYLRTIKSTAEDTYYEGAFLEEIDKFDAAFFRLSPKEASYMSPTQRLFLESAWHALEDAGYGGETCKGSKTGVYVGFSGDALHDYKGLIKEVGHESIPLFIPGNLSPIIASRIAYLLDLRGPSLTIDTTCSSSAVAIHTACQALRNGECNMAIAGSVGLHFMPLDNELKLGIESSTRRTRAFDRNSDGTGVGEGVAALILKPLHQAIHDRDHIYAVIKGSALNHDGTSNGLTAPNVLAQKEVILAAWQDAGIEPETISYIEAHGTGTALGDPIEVEAIQKAFRTFTDRSQFCAIGSVKSNIGHLGAAAGLAGIIKSVLALKHKKIPPTLHFEMPNRQIAFENSPVYVNTALRTWETKEEPLRCGISSFGLSGTNCHIILEEAPVQEDEAADYLPQRIEVLAISAKSLTSLQALVQEYIRFLSDKPDEILSDICYTANRGRAHYSHRLALAFSTKQELIEELEQAATVLSAVHPNESRLHVSHHVFYGIHKIVREQQCDLSKGKVSEREIQEFTQEAKEAAQKYLDTDRTSSEALVSLCQAYVSGAIIDWDLIYRNEKRKRISGPVYPFDRKRYWIESRTACIDEREGNILNAHSTNSEVNNDHFESQRIETILQNVKHMVCTQAEINEQEFDVHANFYDLGFDSILFIQLNNQIKDTYGVQISFTMFFEELNNTYNVANYLAQVLPDSFFASSMKCEAMATKPSEETVQVASREASQPHVSDYQPVPTGNGHGQTDLGGLEQLMSQQLEIMAKQLDVFRLLQPNGQRESLAPAPIAIDERRLQARGEATIVQEPPVGFRNLAKENNQKEVFVPYQKVSFESAHNVTMQERSHLQDFITRYSDKTRSSKLLAQNYRNVLANNRNVAGYRSNWKEMIYPIVSDRAMGSKLWDIDGNEYIDICMGFGVNLLGHNPAFITEAINEELKRGFPVGPMSRLSGEVAELISEIAGVDRVAFYNSGTEAVMVAVRIARAYTGRSKIAIFAGSYHGSFDGILARTDTAKDDGSSKPMAPGVPASMSDDILVLEYGSEKALQIIRENADDLAAVLVEPVQSRDPELQPKEFLHSLRALTTELGTALIFDEVITGFRIHPGGAQAWFGVQADMVTYGKIVGGGMPIGVVAGKTAYLDCIDGGYWQYGDQSYPPVAEKRTFVAGTFCHHPLTMVAAKVTLEHLKQQGSTLQEEVNQRTARMCQTLNAYFREQNISIRMVHFGSLFRFVLKGTQEILFYHLLFRGIYTWEGRNCFLSTAHTDQDIEKIIDAVKDSIEEMKKAGFFPDTPLEESLDKGVKNKLQVPLSEEQKQLWFFCQLGEEESRSYNECFVLQLTGQLKVDSMRDAIQQLVDRHESLRTTISADGEYQCIHPKMVLDVPLVDFLDQPGVDAKKQAQAWMDNEGKQVFHLEKGPLFKAYILQIEKDVYQLVFIIHHIIADGWSVGILVKELESLYTAAYHDQKIVLPEPMQYRDFIAWQDKQQSQLSEAVPFWEQQSTKPFEVLDFPSSKMKPAKRSYIGNRTTLILQADVVNKLREFSKKQRNSLFMTLLASFQVFLHKITGQNSMFIGIPSGGQALAGSSHLVGQCVNMLPIHGHIEPDMTFEKVSSVVKKNAFEVYQYQHCSMALIGKMLAAQAKSPKLPGITATFNMDRPTGNLQFPECAVEFVPFPKVTTKQDIGLNVIEVGAELHLEFEYNADLSEHGIIDGWINGFARLVEDLVRYSDRSLSGIPLLTHHLKASQNLKEQVLLESKDQLFIHEQVEKWAFEHPDKNAVLCGNSEITYQSLHEQSNQLAHWIQQMNIEPNQQMIICLPTSIEAIVSILAVIKAGYTYTYLNEEPSDLLQHAVVITREATAFVKEHAKQIIDLQEIQEDVKQVASTNLQSQNRKDKMVQIVPDVGGFTHQQLMCYAEAVKEKCELTSSDCVYITSADEAGFWEKLWIPALVNGATLRIAHQDDAFLGKSNDTGKTIFIHKGSQLDEHTKRILTSLQEVDLLKLIVLDAEVLLYQHLAQWKEFLPSGSRLLRTFSMKKVPMLITAHEAFDRERADLQKVPLGYPIGFFQPEIVDDQRQPVPVGVAGNLYLTWGHVDKQFAYATRELTRFLPEGELEYIGNTDNQARRNNHRIYTQEIEAVLELFPGVDRAIVRNADDQAHNKELLSAYLFTSQPDQLNIQKLRSFLSSCLPEFMRPTHFVKQMGMPLRSAGGLDLSELPDPFSYQEVESGFTLPANDTEEKIWAIWSDVLESKQFGTEDNFFDLGGQSLQASTIAMRMQKEFDCFIPLHHMFLYPTIRELAANTVQGTGMGVPLITKLTKQDDYPVSSVQKRLYVLAEQEAQNGTSYNLPVGICIEGNLDYAKLREQIKHVISRHESLRTSFHLREGEIVQQIHDEVDIPLVYTEGTEEQLSSLTEEFVQPFVLSEAPLIRLQLVKVAEEKHILLLDMHHIISDGLSMNILIKELLHLYQGEQLPELSATYKDFAAWQNSFLSTENVQKQETYWRNLLAEPLPELNLPVDVDVNSTQNGRGHVQSFKIDAETTAALKKISDQCKATLYHTLFAVYEIFLAKCCYTEDIAVLTVTSGRTHPFVENMVGMFVHTLPVRLQVTSNKTWLHIIEEMKQQIVEMIENQDYPLEYMVERLQFPIEKVRAGFTYQSADHELPNTLSAGELTLTPFEVKNAATRSDVSLLIQETNDGLSCLMECNAAIFSETKLDVLIDWFKKLLIELLEHPMSEISKIQMSNGTENSLFNHLALSKSDYECVYPLTTTQRDMYYDILLTQNNGLCYLFSTSIDLPAKINQERWKQATEHVFNQTPQLHAHLLKNGATLYQAVKKNSPFSYEEYKTEGAETSSAFITKLIEQELNVPWNLFEPKLVRFVFATDQAGNHTFCILAHNLIIDGVGVKIIIEHIIASYEALENGTEYKPKETESFPAYVSDNLQSFDTNIIKKHWKEKLSNVEQLSTSGIEQESAVVSQTTRIPAELFVQIKRYCEQEKVRLSHFLWGVYGLLVKIYSNQQSDFLIRNVINGRSREYSHTVGNFYQVTPLLFPRHIFKPDMEMKDYFAHLMKIKSEDHAYRDISMMEQKNIIGEEEVSFYFNYLNFTMIPVCQEMTYIHYYHPRYSERQVNIWVKALSDTVELSVYYDQQLFPGESFLDCFIHIAKQITDGKNTLSELDYLGNQAEIIDQFNATEQAFDTERSIYHYVEDYALKQPKKVALHYQDCQITYQEVNEGANRLGHLLRKTGLTTEGLVGIYMERAPRMVESILAVWKVGAAYTPIDPEYPLDRVLGILQESQAQVLLTTSDLVSDTVRNGFAGRIICLDQIRDDLMKESADNVNIPLDMNQLSYVIYTSGSTGKPKGAMVEHIGMMNHIFAKVDGVKITSESIVAQNSSHCFDISVWQFFVALVCGGTTVIYPNELILNTKHFIDQVGQDSVTVLEVVPSYLSVMLDLLEKECQTFQSLEYLLVTGETLKQNVVKKWFSLYPSIPIINAYGPTEASDDITHYYMDTVPDMPTIPIGQPLQNFNIYIVNENLQQCPIGVKGEILVSGIGVGRGYLYDTKRTQAAFMDDPFPVEKGRRMYKTGDLGRWLPGGIIEFYGRKDHQVKIRGFRIELGEIESKLVQIPAINEAIVTDLEDEFGNKYLCGYIVCNSQIDNAEVKAILSKVLPAYMIPSYLIQLDKMPVNTNGKVDRKALPVPVSDETRESVKAANITEEKLLQIWESVLGIKGISVTDHFFENGGHSLKAIMLLSRIHKVFDVEMSLRQIFEMPTIKEQATYLRNAQKSMHVSIQPAPKKDCYPLSDGQKSLFLQHQLNMESTSYNMPGILLLEGELDKGRLEKALQEIVHRHESLRTSFDLVDGEPMQIIQEESQLTLNDINVEEREIEEQIKRFVQPFDLSKSPLLRVTIAELSATRHLLFVDLHHIISDGVSLGVFIREIMDLYQGKELAPLSIQYKDFTNWQAQEGKKIMDTQGEYWKNMFANEVPVLSLPTDWERPKMKSFEGERIRFVLDSDISQGVYEVSKKSNTTLFMLLMAAYQILLAKYANQEDIITGTAVAGRSHADLENVMGMFINILPIRTQPQSDKTFVQYLGEVKQLILQAFEHQQYPMEQLPESLKLSRDLSRNPLFDTMFTMQNMEIPEIELEGMRVSSYPYATKVAKFDLTLEAKEQDNRLHFELEYATSLFTPETAERMTRDYQHILRTIVLDDQVRLRDISLEKTFTKVKKAIQTEIDFHF</sequence>
<dbReference type="InterPro" id="IPR042099">
    <property type="entry name" value="ANL_N_sf"/>
</dbReference>
<feature type="domain" description="Ketosynthase family 3 (KS3)" evidence="11">
    <location>
        <begin position="25"/>
        <end position="450"/>
    </location>
</feature>
<dbReference type="GO" id="GO:0008610">
    <property type="term" value="P:lipid biosynthetic process"/>
    <property type="evidence" value="ECO:0007669"/>
    <property type="project" value="UniProtKB-ARBA"/>
</dbReference>
<evidence type="ECO:0000256" key="8">
    <source>
        <dbReference type="ARBA" id="ARBA00023194"/>
    </source>
</evidence>
<dbReference type="InterPro" id="IPR020845">
    <property type="entry name" value="AMP-binding_CS"/>
</dbReference>
<dbReference type="GO" id="GO:0044550">
    <property type="term" value="P:secondary metabolite biosynthetic process"/>
    <property type="evidence" value="ECO:0007669"/>
    <property type="project" value="TreeGrafter"/>
</dbReference>
<dbReference type="SMART" id="SM00825">
    <property type="entry name" value="PKS_KS"/>
    <property type="match status" value="1"/>
</dbReference>
<dbReference type="SMART" id="SM00823">
    <property type="entry name" value="PKS_PP"/>
    <property type="match status" value="2"/>
</dbReference>
<dbReference type="eggNOG" id="COG3321">
    <property type="taxonomic scope" value="Bacteria"/>
</dbReference>
<dbReference type="NCBIfam" id="TIGR01733">
    <property type="entry name" value="AA-adenyl-dom"/>
    <property type="match status" value="1"/>
</dbReference>
<dbReference type="Gene3D" id="3.30.300.30">
    <property type="match status" value="2"/>
</dbReference>
<dbReference type="GO" id="GO:0008483">
    <property type="term" value="F:transaminase activity"/>
    <property type="evidence" value="ECO:0007669"/>
    <property type="project" value="InterPro"/>
</dbReference>
<dbReference type="FunFam" id="3.30.300.30:FF:000010">
    <property type="entry name" value="Enterobactin synthetase component F"/>
    <property type="match status" value="1"/>
</dbReference>
<dbReference type="CDD" id="cd05930">
    <property type="entry name" value="A_NRPS"/>
    <property type="match status" value="1"/>
</dbReference>
<evidence type="ECO:0000256" key="5">
    <source>
        <dbReference type="ARBA" id="ARBA00022679"/>
    </source>
</evidence>
<dbReference type="GO" id="GO:0030170">
    <property type="term" value="F:pyridoxal phosphate binding"/>
    <property type="evidence" value="ECO:0007669"/>
    <property type="project" value="InterPro"/>
</dbReference>
<dbReference type="InterPro" id="IPR045851">
    <property type="entry name" value="AMP-bd_C_sf"/>
</dbReference>
<dbReference type="InterPro" id="IPR005814">
    <property type="entry name" value="Aminotrans_3"/>
</dbReference>
<dbReference type="InterPro" id="IPR015421">
    <property type="entry name" value="PyrdxlP-dep_Trfase_major"/>
</dbReference>
<accession>A0A075R537</accession>
<dbReference type="InterPro" id="IPR000873">
    <property type="entry name" value="AMP-dep_synth/lig_dom"/>
</dbReference>
<dbReference type="Gene3D" id="3.30.559.10">
    <property type="entry name" value="Chloramphenicol acetyltransferase-like domain"/>
    <property type="match status" value="4"/>
</dbReference>
<feature type="domain" description="Carrier" evidence="10">
    <location>
        <begin position="2283"/>
        <end position="2358"/>
    </location>
</feature>
<evidence type="ECO:0000256" key="7">
    <source>
        <dbReference type="ARBA" id="ARBA00022898"/>
    </source>
</evidence>
<comment type="similarity">
    <text evidence="2">Belongs to the ATP-dependent AMP-binding enzyme family.</text>
</comment>
<dbReference type="Pfam" id="PF00202">
    <property type="entry name" value="Aminotran_3"/>
    <property type="match status" value="1"/>
</dbReference>
<dbReference type="GO" id="GO:0043041">
    <property type="term" value="P:amino acid activation for nonribosomal peptide biosynthetic process"/>
    <property type="evidence" value="ECO:0007669"/>
    <property type="project" value="TreeGrafter"/>
</dbReference>
<comment type="cofactor">
    <cofactor evidence="1">
        <name>pantetheine 4'-phosphate</name>
        <dbReference type="ChEBI" id="CHEBI:47942"/>
    </cofactor>
</comment>
<dbReference type="Gene3D" id="3.40.50.12780">
    <property type="entry name" value="N-terminal domain of ligase-like"/>
    <property type="match status" value="1"/>
</dbReference>
<dbReference type="Gene3D" id="1.10.1240.100">
    <property type="match status" value="1"/>
</dbReference>
<dbReference type="eggNOG" id="COG0001">
    <property type="taxonomic scope" value="Bacteria"/>
</dbReference>
<dbReference type="InterPro" id="IPR036736">
    <property type="entry name" value="ACP-like_sf"/>
</dbReference>
<evidence type="ECO:0000256" key="3">
    <source>
        <dbReference type="ARBA" id="ARBA00022450"/>
    </source>
</evidence>
<evidence type="ECO:0000256" key="1">
    <source>
        <dbReference type="ARBA" id="ARBA00001957"/>
    </source>
</evidence>
<dbReference type="PROSITE" id="PS52004">
    <property type="entry name" value="KS3_2"/>
    <property type="match status" value="1"/>
</dbReference>
<dbReference type="CDD" id="cd00610">
    <property type="entry name" value="OAT_like"/>
    <property type="match status" value="1"/>
</dbReference>
<dbReference type="SUPFAM" id="SSF53901">
    <property type="entry name" value="Thiolase-like"/>
    <property type="match status" value="1"/>
</dbReference>
<reference evidence="12 13" key="1">
    <citation type="journal article" date="2011" name="J. Bacteriol.">
        <title>Genome sequence of Brevibacillus laterosporus LMG 15441, a pathogen of invertebrates.</title>
        <authorList>
            <person name="Djukic M."/>
            <person name="Poehlein A."/>
            <person name="Thurmer A."/>
            <person name="Daniel R."/>
        </authorList>
    </citation>
    <scope>NUCLEOTIDE SEQUENCE [LARGE SCALE GENOMIC DNA]</scope>
    <source>
        <strain evidence="12 13">LMG 15441</strain>
    </source>
</reference>
<dbReference type="KEGG" id="blr:BRLA_c026450"/>
<dbReference type="InterPro" id="IPR023213">
    <property type="entry name" value="CAT-like_dom_sf"/>
</dbReference>
<dbReference type="RefSeq" id="WP_003336215.1">
    <property type="nucleotide sequence ID" value="NZ_CP007806.1"/>
</dbReference>
<dbReference type="HOGENOM" id="CLU_223812_0_0_9"/>
<dbReference type="GO" id="GO:0031177">
    <property type="term" value="F:phosphopantetheine binding"/>
    <property type="evidence" value="ECO:0007669"/>
    <property type="project" value="InterPro"/>
</dbReference>
<dbReference type="InterPro" id="IPR025110">
    <property type="entry name" value="AMP-bd_C"/>
</dbReference>
<dbReference type="InterPro" id="IPR010071">
    <property type="entry name" value="AA_adenyl_dom"/>
</dbReference>
<dbReference type="Pfam" id="PF00501">
    <property type="entry name" value="AMP-binding"/>
    <property type="match status" value="2"/>
</dbReference>
<keyword evidence="13" id="KW-1185">Reference proteome</keyword>
<dbReference type="InterPro" id="IPR014030">
    <property type="entry name" value="Ketoacyl_synth_N"/>
</dbReference>
<dbReference type="PROSITE" id="PS00455">
    <property type="entry name" value="AMP_BINDING"/>
    <property type="match status" value="1"/>
</dbReference>
<dbReference type="Pfam" id="PF22621">
    <property type="entry name" value="CurL-like_PKS_C"/>
    <property type="match status" value="1"/>
</dbReference>
<dbReference type="SUPFAM" id="SSF52777">
    <property type="entry name" value="CoA-dependent acyltransferases"/>
    <property type="match status" value="8"/>
</dbReference>
<dbReference type="Gene3D" id="3.40.640.10">
    <property type="entry name" value="Type I PLP-dependent aspartate aminotransferase-like (Major domain)"/>
    <property type="match status" value="1"/>
</dbReference>
<dbReference type="Gene3D" id="3.40.50.980">
    <property type="match status" value="2"/>
</dbReference>
<dbReference type="InterPro" id="IPR020841">
    <property type="entry name" value="PKS_Beta-ketoAc_synthase_dom"/>
</dbReference>
<evidence type="ECO:0000256" key="9">
    <source>
        <dbReference type="ARBA" id="ARBA00023268"/>
    </source>
</evidence>
<dbReference type="Proteomes" id="UP000005850">
    <property type="component" value="Chromosome"/>
</dbReference>
<dbReference type="InterPro" id="IPR015424">
    <property type="entry name" value="PyrdxlP-dep_Trfase"/>
</dbReference>
<dbReference type="SUPFAM" id="SSF47336">
    <property type="entry name" value="ACP-like"/>
    <property type="match status" value="3"/>
</dbReference>
<evidence type="ECO:0000259" key="11">
    <source>
        <dbReference type="PROSITE" id="PS52004"/>
    </source>
</evidence>
<dbReference type="CDD" id="cd00833">
    <property type="entry name" value="PKS"/>
    <property type="match status" value="1"/>
</dbReference>
<dbReference type="SUPFAM" id="SSF53383">
    <property type="entry name" value="PLP-dependent transferases"/>
    <property type="match status" value="1"/>
</dbReference>
<dbReference type="InterPro" id="IPR014031">
    <property type="entry name" value="Ketoacyl_synth_C"/>
</dbReference>
<proteinExistence type="inferred from homology"/>
<dbReference type="Gene3D" id="3.40.47.10">
    <property type="match status" value="1"/>
</dbReference>
<dbReference type="Gene3D" id="1.10.1200.10">
    <property type="entry name" value="ACP-like"/>
    <property type="match status" value="3"/>
</dbReference>
<organism evidence="12 13">
    <name type="scientific">Brevibacillus laterosporus LMG 15441</name>
    <dbReference type="NCBI Taxonomy" id="1042163"/>
    <lineage>
        <taxon>Bacteria</taxon>
        <taxon>Bacillati</taxon>
        <taxon>Bacillota</taxon>
        <taxon>Bacilli</taxon>
        <taxon>Bacillales</taxon>
        <taxon>Paenibacillaceae</taxon>
        <taxon>Brevibacillus</taxon>
    </lineage>
</organism>
<dbReference type="Pfam" id="PF00668">
    <property type="entry name" value="Condensation"/>
    <property type="match status" value="4"/>
</dbReference>